<gene>
    <name evidence="3" type="ORF">GA0070616_1706</name>
</gene>
<proteinExistence type="predicted"/>
<feature type="transmembrane region" description="Helical" evidence="2">
    <location>
        <begin position="117"/>
        <end position="141"/>
    </location>
</feature>
<reference evidence="3 4" key="1">
    <citation type="submission" date="2016-06" db="EMBL/GenBank/DDBJ databases">
        <authorList>
            <person name="Kjaerup R.B."/>
            <person name="Dalgaard T.S."/>
            <person name="Juul-Madsen H.R."/>
        </authorList>
    </citation>
    <scope>NUCLEOTIDE SEQUENCE [LARGE SCALE GENOMIC DNA]</scope>
    <source>
        <strain evidence="3 4">DSM 43818</strain>
    </source>
</reference>
<keyword evidence="2" id="KW-0472">Membrane</keyword>
<dbReference type="EMBL" id="FMHT01000003">
    <property type="protein sequence ID" value="SCL19279.1"/>
    <property type="molecule type" value="Genomic_DNA"/>
</dbReference>
<protein>
    <submittedName>
        <fullName evidence="3">Uncharacterized protein</fullName>
    </submittedName>
</protein>
<dbReference type="Proteomes" id="UP000199699">
    <property type="component" value="Unassembled WGS sequence"/>
</dbReference>
<keyword evidence="2" id="KW-0812">Transmembrane</keyword>
<accession>A0A1C6RQ80</accession>
<evidence type="ECO:0000256" key="1">
    <source>
        <dbReference type="SAM" id="MobiDB-lite"/>
    </source>
</evidence>
<keyword evidence="4" id="KW-1185">Reference proteome</keyword>
<name>A0A1C6RQ80_9ACTN</name>
<feature type="region of interest" description="Disordered" evidence="1">
    <location>
        <begin position="1"/>
        <end position="21"/>
    </location>
</feature>
<feature type="transmembrane region" description="Helical" evidence="2">
    <location>
        <begin position="88"/>
        <end position="105"/>
    </location>
</feature>
<feature type="transmembrane region" description="Helical" evidence="2">
    <location>
        <begin position="28"/>
        <end position="51"/>
    </location>
</feature>
<dbReference type="STRING" id="145857.GA0070616_1706"/>
<sequence length="150" mass="15368">MSLPAAPMSVVPEEQAPPPRRPSRAVDLVLRVTGGIVAVVAGALSAVLELLLAPARVGGQLIGAAVLVAIGVNVALSWFAHEAVGRRWAVALPALPWFVIMITAADRTAEGDILLAGNWVGLAVVVAGATTFAVMAFRLILAPPSVRPGD</sequence>
<organism evidence="3 4">
    <name type="scientific">Micromonospora nigra</name>
    <dbReference type="NCBI Taxonomy" id="145857"/>
    <lineage>
        <taxon>Bacteria</taxon>
        <taxon>Bacillati</taxon>
        <taxon>Actinomycetota</taxon>
        <taxon>Actinomycetes</taxon>
        <taxon>Micromonosporales</taxon>
        <taxon>Micromonosporaceae</taxon>
        <taxon>Micromonospora</taxon>
    </lineage>
</organism>
<evidence type="ECO:0000256" key="2">
    <source>
        <dbReference type="SAM" id="Phobius"/>
    </source>
</evidence>
<dbReference type="AlphaFoldDB" id="A0A1C6RQ80"/>
<keyword evidence="2" id="KW-1133">Transmembrane helix</keyword>
<evidence type="ECO:0000313" key="3">
    <source>
        <dbReference type="EMBL" id="SCL19279.1"/>
    </source>
</evidence>
<feature type="transmembrane region" description="Helical" evidence="2">
    <location>
        <begin position="57"/>
        <end position="76"/>
    </location>
</feature>
<evidence type="ECO:0000313" key="4">
    <source>
        <dbReference type="Proteomes" id="UP000199699"/>
    </source>
</evidence>